<feature type="compositionally biased region" description="Acidic residues" evidence="1">
    <location>
        <begin position="119"/>
        <end position="131"/>
    </location>
</feature>
<gene>
    <name evidence="3" type="ORF">BZ3500_MVSOF-1268-A1-R1_CHR10-1G02708</name>
</gene>
<accession>A0A2X0L8W3</accession>
<keyword evidence="4" id="KW-1185">Reference proteome</keyword>
<feature type="compositionally biased region" description="Polar residues" evidence="1">
    <location>
        <begin position="183"/>
        <end position="211"/>
    </location>
</feature>
<dbReference type="FunFam" id="1.10.8.270:FF:000037">
    <property type="entry name" value="TBC1 domain family member 22A"/>
    <property type="match status" value="1"/>
</dbReference>
<dbReference type="SUPFAM" id="SSF47923">
    <property type="entry name" value="Ypt/Rab-GAP domain of gyp1p"/>
    <property type="match status" value="2"/>
</dbReference>
<dbReference type="FunFam" id="1.10.472.80:FF:000001">
    <property type="entry name" value="TBC1 domain family member 22B"/>
    <property type="match status" value="1"/>
</dbReference>
<proteinExistence type="predicted"/>
<evidence type="ECO:0000313" key="4">
    <source>
        <dbReference type="Proteomes" id="UP000249723"/>
    </source>
</evidence>
<feature type="compositionally biased region" description="Basic and acidic residues" evidence="1">
    <location>
        <begin position="350"/>
        <end position="365"/>
    </location>
</feature>
<evidence type="ECO:0000313" key="3">
    <source>
        <dbReference type="EMBL" id="SDA01480.1"/>
    </source>
</evidence>
<feature type="compositionally biased region" description="Polar residues" evidence="1">
    <location>
        <begin position="1"/>
        <end position="18"/>
    </location>
</feature>
<dbReference type="Pfam" id="PF00566">
    <property type="entry name" value="RabGAP-TBC"/>
    <property type="match status" value="1"/>
</dbReference>
<dbReference type="OrthoDB" id="26371at2759"/>
<dbReference type="Proteomes" id="UP000249723">
    <property type="component" value="Unassembled WGS sequence"/>
</dbReference>
<protein>
    <submittedName>
        <fullName evidence="3">BZ3500_MvSof-1268-A1-R1_Chr10-1g02708 protein</fullName>
    </submittedName>
</protein>
<dbReference type="Gene3D" id="1.10.472.80">
    <property type="entry name" value="Ypt/Rab-GAP domain of gyp1p, domain 3"/>
    <property type="match status" value="1"/>
</dbReference>
<evidence type="ECO:0000256" key="1">
    <source>
        <dbReference type="SAM" id="MobiDB-lite"/>
    </source>
</evidence>
<dbReference type="STRING" id="289078.A0A2X0L8W3"/>
<feature type="compositionally biased region" description="Polar residues" evidence="1">
    <location>
        <begin position="390"/>
        <end position="404"/>
    </location>
</feature>
<feature type="compositionally biased region" description="Gly residues" evidence="1">
    <location>
        <begin position="168"/>
        <end position="182"/>
    </location>
</feature>
<dbReference type="GO" id="GO:0005096">
    <property type="term" value="F:GTPase activator activity"/>
    <property type="evidence" value="ECO:0007669"/>
    <property type="project" value="TreeGrafter"/>
</dbReference>
<evidence type="ECO:0000259" key="2">
    <source>
        <dbReference type="PROSITE" id="PS50086"/>
    </source>
</evidence>
<dbReference type="Gene3D" id="1.10.10.750">
    <property type="entry name" value="Ypt/Rab-GAP domain of gyp1p, domain 1"/>
    <property type="match status" value="1"/>
</dbReference>
<feature type="compositionally biased region" description="Low complexity" evidence="1">
    <location>
        <begin position="19"/>
        <end position="53"/>
    </location>
</feature>
<feature type="compositionally biased region" description="Basic and acidic residues" evidence="1">
    <location>
        <begin position="268"/>
        <end position="291"/>
    </location>
</feature>
<dbReference type="PROSITE" id="PS50086">
    <property type="entry name" value="TBC_RABGAP"/>
    <property type="match status" value="1"/>
</dbReference>
<feature type="compositionally biased region" description="Acidic residues" evidence="1">
    <location>
        <begin position="408"/>
        <end position="418"/>
    </location>
</feature>
<organism evidence="3 4">
    <name type="scientific">Microbotryum saponariae</name>
    <dbReference type="NCBI Taxonomy" id="289078"/>
    <lineage>
        <taxon>Eukaryota</taxon>
        <taxon>Fungi</taxon>
        <taxon>Dikarya</taxon>
        <taxon>Basidiomycota</taxon>
        <taxon>Pucciniomycotina</taxon>
        <taxon>Microbotryomycetes</taxon>
        <taxon>Microbotryales</taxon>
        <taxon>Microbotryaceae</taxon>
        <taxon>Microbotryum</taxon>
    </lineage>
</organism>
<dbReference type="SMART" id="SM00164">
    <property type="entry name" value="TBC"/>
    <property type="match status" value="1"/>
</dbReference>
<feature type="domain" description="Rab-GAP TBC" evidence="2">
    <location>
        <begin position="484"/>
        <end position="715"/>
    </location>
</feature>
<reference evidence="4" key="1">
    <citation type="submission" date="2016-10" db="EMBL/GenBank/DDBJ databases">
        <authorList>
            <person name="Jeantristanb JTB J.-T."/>
            <person name="Ricardo R."/>
        </authorList>
    </citation>
    <scope>NUCLEOTIDE SEQUENCE [LARGE SCALE GENOMIC DNA]</scope>
</reference>
<dbReference type="PANTHER" id="PTHR22957:SF26">
    <property type="entry name" value="LD44506P"/>
    <property type="match status" value="1"/>
</dbReference>
<feature type="compositionally biased region" description="Pro residues" evidence="1">
    <location>
        <begin position="376"/>
        <end position="386"/>
    </location>
</feature>
<sequence length="780" mass="84586">MLPWSRASNSRQSPTDEGTTASPSPDNNSSNSSSVLPTSTSTSTSTSSSTSSDPHPHAPPSHPPSSPSGTRPSAYLAQHHRNSSSTRTPSFAPPTSEFRRAGVGSSSKSDAQAIATDNDPWEEQTDEEDDTIASIRRNVQGALDVSSASGSGGNQHKERASSPPVAVGSGGSVGPSGGGGGSWSFNPFSIVSGGSSKSHTQPQDDSYTPTQRAGPDAVAAALNSVGRGRPPPSPMATGTTTISSSAVPGSRGAKRSVSYLATASKVQAEADEKIDEAARERKASATGHKDGSTSLTPPPTTSPSTSPPTTVDAPPNPSDEPGPTVAEDGVEEEEETEATRAKQSSTCRIEQCRRQIRPEVDEIVRDPISVLGRLAEPPPPPPPDSPIQPRKSTSSIGDRSTTVPQIGGDDEGEDDEEDPAKGYIQLDATNISSGGPEIVEFNRVEDPEENGELGRERRRRRKFVDCLGAETVDLAALRTLAWAGIPNELRPMAWQLLMGYMPAPSARRVSTLARKRQEYADAVRLAFSRGVKGLDGPIWHQISIDVPRTNPGIQLWQCEGTQRSLERILYVWAIRHPASGYVQGINDLVTPFFQVFLSSYIDSDPEAYDVAALPPAVLEALEADSFWCLSKLLDGIQDNYIFAQPGITRQVARMKELCARVDVNHFLPSAPLAHHLEENSVEFIQFAFRWMNCLLMREMSVKNIVRMWDTYLAEGQDAFSEFHLYVCLAFLVRWSDRLREMDFQSIIMFLQSLPTQQWSDKNTELLLSEAFMWSRTFVAR</sequence>
<feature type="compositionally biased region" description="Polar residues" evidence="1">
    <location>
        <begin position="236"/>
        <end position="247"/>
    </location>
</feature>
<dbReference type="EMBL" id="FMWP01000116">
    <property type="protein sequence ID" value="SDA01480.1"/>
    <property type="molecule type" value="Genomic_DNA"/>
</dbReference>
<dbReference type="InterPro" id="IPR035969">
    <property type="entry name" value="Rab-GAP_TBC_sf"/>
</dbReference>
<feature type="region of interest" description="Disordered" evidence="1">
    <location>
        <begin position="1"/>
        <end position="419"/>
    </location>
</feature>
<dbReference type="GO" id="GO:0005794">
    <property type="term" value="C:Golgi apparatus"/>
    <property type="evidence" value="ECO:0007669"/>
    <property type="project" value="TreeGrafter"/>
</dbReference>
<dbReference type="PANTHER" id="PTHR22957">
    <property type="entry name" value="TBC1 DOMAIN FAMILY MEMBER GTPASE-ACTIVATING PROTEIN"/>
    <property type="match status" value="1"/>
</dbReference>
<dbReference type="AlphaFoldDB" id="A0A2X0L8W3"/>
<name>A0A2X0L8W3_9BASI</name>
<dbReference type="InterPro" id="IPR000195">
    <property type="entry name" value="Rab-GAP-TBC_dom"/>
</dbReference>
<feature type="compositionally biased region" description="Pro residues" evidence="1">
    <location>
        <begin position="57"/>
        <end position="66"/>
    </location>
</feature>
<dbReference type="Gene3D" id="1.10.8.270">
    <property type="entry name" value="putative rabgap domain of human tbc1 domain family member 14 like domains"/>
    <property type="match status" value="1"/>
</dbReference>